<dbReference type="PROSITE" id="PS50088">
    <property type="entry name" value="ANK_REPEAT"/>
    <property type="match status" value="9"/>
</dbReference>
<dbReference type="Pfam" id="PF13637">
    <property type="entry name" value="Ank_4"/>
    <property type="match status" value="2"/>
</dbReference>
<reference evidence="4" key="1">
    <citation type="submission" date="2018-11" db="EMBL/GenBank/DDBJ databases">
        <authorList>
            <person name="Alioto T."/>
            <person name="Alioto T."/>
        </authorList>
    </citation>
    <scope>NUCLEOTIDE SEQUENCE</scope>
</reference>
<evidence type="ECO:0000313" key="4">
    <source>
        <dbReference type="EMBL" id="VDI58627.1"/>
    </source>
</evidence>
<evidence type="ECO:0000256" key="1">
    <source>
        <dbReference type="ARBA" id="ARBA00022737"/>
    </source>
</evidence>
<gene>
    <name evidence="4" type="ORF">MGAL_10B082180</name>
</gene>
<evidence type="ECO:0000256" key="3">
    <source>
        <dbReference type="PROSITE-ProRule" id="PRU00023"/>
    </source>
</evidence>
<dbReference type="SUPFAM" id="SSF48403">
    <property type="entry name" value="Ankyrin repeat"/>
    <property type="match status" value="3"/>
</dbReference>
<feature type="repeat" description="ANK" evidence="3">
    <location>
        <begin position="496"/>
        <end position="528"/>
    </location>
</feature>
<protein>
    <submittedName>
        <fullName evidence="4">Uncharacterized protein</fullName>
    </submittedName>
</protein>
<dbReference type="EMBL" id="UYJE01007860">
    <property type="protein sequence ID" value="VDI58627.1"/>
    <property type="molecule type" value="Genomic_DNA"/>
</dbReference>
<feature type="repeat" description="ANK" evidence="3">
    <location>
        <begin position="409"/>
        <end position="437"/>
    </location>
</feature>
<comment type="caution">
    <text evidence="4">The sequence shown here is derived from an EMBL/GenBank/DDBJ whole genome shotgun (WGS) entry which is preliminary data.</text>
</comment>
<feature type="repeat" description="ANK" evidence="3">
    <location>
        <begin position="458"/>
        <end position="490"/>
    </location>
</feature>
<keyword evidence="1" id="KW-0677">Repeat</keyword>
<dbReference type="SMART" id="SM00248">
    <property type="entry name" value="ANK"/>
    <property type="match status" value="12"/>
</dbReference>
<dbReference type="Pfam" id="PF12796">
    <property type="entry name" value="Ank_2"/>
    <property type="match status" value="3"/>
</dbReference>
<dbReference type="PRINTS" id="PR01415">
    <property type="entry name" value="ANKYRIN"/>
</dbReference>
<evidence type="ECO:0000313" key="5">
    <source>
        <dbReference type="Proteomes" id="UP000596742"/>
    </source>
</evidence>
<organism evidence="4 5">
    <name type="scientific">Mytilus galloprovincialis</name>
    <name type="common">Mediterranean mussel</name>
    <dbReference type="NCBI Taxonomy" id="29158"/>
    <lineage>
        <taxon>Eukaryota</taxon>
        <taxon>Metazoa</taxon>
        <taxon>Spiralia</taxon>
        <taxon>Lophotrochozoa</taxon>
        <taxon>Mollusca</taxon>
        <taxon>Bivalvia</taxon>
        <taxon>Autobranchia</taxon>
        <taxon>Pteriomorphia</taxon>
        <taxon>Mytilida</taxon>
        <taxon>Mytiloidea</taxon>
        <taxon>Mytilidae</taxon>
        <taxon>Mytilinae</taxon>
        <taxon>Mytilus</taxon>
    </lineage>
</organism>
<feature type="repeat" description="ANK" evidence="3">
    <location>
        <begin position="529"/>
        <end position="561"/>
    </location>
</feature>
<dbReference type="PROSITE" id="PS50297">
    <property type="entry name" value="ANK_REP_REGION"/>
    <property type="match status" value="8"/>
</dbReference>
<dbReference type="Proteomes" id="UP000596742">
    <property type="component" value="Unassembled WGS sequence"/>
</dbReference>
<dbReference type="InterPro" id="IPR002110">
    <property type="entry name" value="Ankyrin_rpt"/>
</dbReference>
<sequence>CERGDIETVQILIRNMANVNMKTDSGEMPLVAACQQGHGILIKVLLDAKADINQALYCAVQKDYDRAVKILLYKGGDLGYKDVDGKSLLALACENGSMKAIKILFEKGANFEEIDVNGKTLLHFVCNTYSVDLLQLLTDKGLCINMPDEDGRFPLFASLDKGIYDLSEFFIQKGCAIAISEEDTTAALLSVFESGNKKLSKLLVAYGYAETLLNLNEDMLYNAYRLGLFEQVKVLLRNNTDIKTKYKNGYTPMILADIGGNDDLSEYLHYHTLSDANERRGLVYTSDIELVTEDYERFQNKSIWHGQVPETEQHWRLGIYEGIFRACMYGEETRAIDRAICLKKRFNFFFNPSIYHVSIWFKQTPLCLASRRGHKEIVEFLLSHRANVNLTFEDWAFENVDIVSTTIQYGYTPLFAACQREYNEITDMLLEYGANKNKALYDACHEGYIDTVKFLLQKGATALYSACIGGYYTIVKFLIEQGAVIDEKVEAANITDEVTCIHAAYKYGNIHIVQLLIDRGASVDTIGNFGLTLLHRACKEGHCNIVKILIDEGVDINASDMYGATPLLACVLQNEEHIPREIDFPNRMIRAYRSLEDHYVYQMHKDYVDERIKTETSRLEGKILTDNHYKVVQLLLENGVDINKADRKGRTPLSIAKQTGDIQLVDLLLLKERLLIQ</sequence>
<feature type="repeat" description="ANK" evidence="3">
    <location>
        <begin position="361"/>
        <end position="393"/>
    </location>
</feature>
<dbReference type="PANTHER" id="PTHR24126:SF14">
    <property type="entry name" value="ANK_REP_REGION DOMAIN-CONTAINING PROTEIN"/>
    <property type="match status" value="1"/>
</dbReference>
<dbReference type="InterPro" id="IPR036770">
    <property type="entry name" value="Ankyrin_rpt-contain_sf"/>
</dbReference>
<dbReference type="PANTHER" id="PTHR24126">
    <property type="entry name" value="ANKYRIN REPEAT, PH AND SEC7 DOMAIN CONTAINING PROTEIN SECG-RELATED"/>
    <property type="match status" value="1"/>
</dbReference>
<proteinExistence type="predicted"/>
<dbReference type="Gene3D" id="1.25.40.20">
    <property type="entry name" value="Ankyrin repeat-containing domain"/>
    <property type="match status" value="4"/>
</dbReference>
<feature type="repeat" description="ANK" evidence="3">
    <location>
        <begin position="84"/>
        <end position="116"/>
    </location>
</feature>
<name>A0A8B6G4X0_MYTGA</name>
<dbReference type="AlphaFoldDB" id="A0A8B6G4X0"/>
<accession>A0A8B6G4X0</accession>
<keyword evidence="5" id="KW-1185">Reference proteome</keyword>
<keyword evidence="2 3" id="KW-0040">ANK repeat</keyword>
<feature type="repeat" description="ANK" evidence="3">
    <location>
        <begin position="25"/>
        <end position="57"/>
    </location>
</feature>
<feature type="repeat" description="ANK" evidence="3">
    <location>
        <begin position="648"/>
        <end position="669"/>
    </location>
</feature>
<feature type="non-terminal residue" evidence="4">
    <location>
        <position position="1"/>
    </location>
</feature>
<dbReference type="OrthoDB" id="8197096at2759"/>
<feature type="repeat" description="ANK" evidence="3">
    <location>
        <begin position="117"/>
        <end position="149"/>
    </location>
</feature>
<evidence type="ECO:0000256" key="2">
    <source>
        <dbReference type="ARBA" id="ARBA00023043"/>
    </source>
</evidence>